<dbReference type="Gene3D" id="2.130.10.10">
    <property type="entry name" value="YVTN repeat-like/Quinoprotein amine dehydrogenase"/>
    <property type="match status" value="1"/>
</dbReference>
<evidence type="ECO:0000313" key="20">
    <source>
        <dbReference type="EMBL" id="KAI6647965.1"/>
    </source>
</evidence>
<dbReference type="Proteomes" id="UP001165289">
    <property type="component" value="Unassembled WGS sequence"/>
</dbReference>
<dbReference type="SUPFAM" id="SSF57850">
    <property type="entry name" value="RING/U-box"/>
    <property type="match status" value="1"/>
</dbReference>
<dbReference type="GO" id="GO:0061630">
    <property type="term" value="F:ubiquitin protein ligase activity"/>
    <property type="evidence" value="ECO:0007669"/>
    <property type="project" value="UniProtKB-EC"/>
</dbReference>
<dbReference type="PROSITE" id="PS50089">
    <property type="entry name" value="ZF_RING_2"/>
    <property type="match status" value="1"/>
</dbReference>
<keyword evidence="15" id="KW-0539">Nucleus</keyword>
<comment type="pathway">
    <text evidence="3">Protein modification; protein ubiquitination.</text>
</comment>
<evidence type="ECO:0000256" key="5">
    <source>
        <dbReference type="ARBA" id="ARBA00022490"/>
    </source>
</evidence>
<evidence type="ECO:0000256" key="9">
    <source>
        <dbReference type="ARBA" id="ARBA00022737"/>
    </source>
</evidence>
<keyword evidence="13" id="KW-0862">Zinc</keyword>
<evidence type="ECO:0000256" key="13">
    <source>
        <dbReference type="ARBA" id="ARBA00022833"/>
    </source>
</evidence>
<keyword evidence="6" id="KW-0853">WD repeat</keyword>
<dbReference type="GO" id="GO:0008270">
    <property type="term" value="F:zinc ion binding"/>
    <property type="evidence" value="ECO:0007669"/>
    <property type="project" value="UniProtKB-KW"/>
</dbReference>
<evidence type="ECO:0000256" key="8">
    <source>
        <dbReference type="ARBA" id="ARBA00022723"/>
    </source>
</evidence>
<evidence type="ECO:0000259" key="19">
    <source>
        <dbReference type="PROSITE" id="PS50089"/>
    </source>
</evidence>
<evidence type="ECO:0000256" key="12">
    <source>
        <dbReference type="ARBA" id="ARBA00022786"/>
    </source>
</evidence>
<keyword evidence="11 17" id="KW-0863">Zinc-finger</keyword>
<dbReference type="InterPro" id="IPR036322">
    <property type="entry name" value="WD40_repeat_dom_sf"/>
</dbReference>
<name>A0AAV7JGT1_9METZ</name>
<keyword evidence="10" id="KW-0227">DNA damage</keyword>
<dbReference type="SMART" id="SM00184">
    <property type="entry name" value="RING"/>
    <property type="match status" value="1"/>
</dbReference>
<dbReference type="GO" id="GO:0005737">
    <property type="term" value="C:cytoplasm"/>
    <property type="evidence" value="ECO:0007669"/>
    <property type="project" value="UniProtKB-SubCell"/>
</dbReference>
<evidence type="ECO:0000256" key="2">
    <source>
        <dbReference type="ARBA" id="ARBA00004496"/>
    </source>
</evidence>
<dbReference type="GO" id="GO:0016604">
    <property type="term" value="C:nuclear body"/>
    <property type="evidence" value="ECO:0007669"/>
    <property type="project" value="UniProtKB-SubCell"/>
</dbReference>
<dbReference type="InterPro" id="IPR037381">
    <property type="entry name" value="RFWD3"/>
</dbReference>
<dbReference type="Pfam" id="PF23419">
    <property type="entry name" value="WD40_RFWD3"/>
    <property type="match status" value="1"/>
</dbReference>
<proteinExistence type="predicted"/>
<evidence type="ECO:0000256" key="10">
    <source>
        <dbReference type="ARBA" id="ARBA00022763"/>
    </source>
</evidence>
<keyword evidence="18" id="KW-0175">Coiled coil</keyword>
<dbReference type="CDD" id="cd16450">
    <property type="entry name" value="mRING-C3HGC3_RFWD3"/>
    <property type="match status" value="1"/>
</dbReference>
<evidence type="ECO:0000256" key="4">
    <source>
        <dbReference type="ARBA" id="ARBA00012483"/>
    </source>
</evidence>
<feature type="coiled-coil region" evidence="18">
    <location>
        <begin position="185"/>
        <end position="212"/>
    </location>
</feature>
<comment type="catalytic activity">
    <reaction evidence="1">
        <text>S-ubiquitinyl-[E2 ubiquitin-conjugating enzyme]-L-cysteine + [acceptor protein]-L-lysine = [E2 ubiquitin-conjugating enzyme]-L-cysteine + N(6)-ubiquitinyl-[acceptor protein]-L-lysine.</text>
        <dbReference type="EC" id="2.3.2.27"/>
    </reaction>
</comment>
<comment type="caution">
    <text evidence="20">The sequence shown here is derived from an EMBL/GenBank/DDBJ whole genome shotgun (WGS) entry which is preliminary data.</text>
</comment>
<sequence>MASSRQSESNENEQLAFSLETYPLVIQPPDHSPELILVDSIDEDFDYDNPRKRKHPVNPIECSQVVVSPPKPKLDTSAELDSYCCSICYEPWTTTGIHRLVSLKCGHLFGENCIDKWLRQSAQTSERKCPQCKRLAAFKDIRPIYATKLVAVDNSELASAQKQVESEKANTIQAKKSETNMALKYQLSRAECERLKLQVLELEGKLQNKQIINDESDSQESEMDLVSCKDDSKMELAVSKIKELSLSSSGGCRILEISSSLGMILVSRPSTSLLFRGCGLAKISTRDLKEYQFVPVHSNVIRDVKFCPNKEDLLLSVSTDKTAKLTSIITNLNVSSYVLSAQSWACSWDIEDPNYFYAALNNGKIEQFDIRLTNSCVKTLSIGVSKPITSICSVPPANVGGILVATIGGCYFLEKHNVDNFTSLCLPDLTGNCTSVTYDHENAKFLASFRPTLTMPMTRHVVCEFSRYNLPSQATDTLIVSTHLHQFTGGSSQSALSRSQLFTPVSRPSRLCIAFGDESTRSLEICDTSNSKKLTCYTSKAVVDVKSYFNTIAALTDEKLFIYELK</sequence>
<keyword evidence="7" id="KW-0808">Transferase</keyword>
<evidence type="ECO:0000256" key="7">
    <source>
        <dbReference type="ARBA" id="ARBA00022679"/>
    </source>
</evidence>
<dbReference type="Pfam" id="PF13445">
    <property type="entry name" value="zf-RING_UBOX"/>
    <property type="match status" value="1"/>
</dbReference>
<dbReference type="PANTHER" id="PTHR16047">
    <property type="entry name" value="RFWD3 PROTEIN"/>
    <property type="match status" value="1"/>
</dbReference>
<dbReference type="InterPro" id="IPR013083">
    <property type="entry name" value="Znf_RING/FYVE/PHD"/>
</dbReference>
<dbReference type="PANTHER" id="PTHR16047:SF7">
    <property type="entry name" value="E3 UBIQUITIN-PROTEIN LIGASE RFWD3"/>
    <property type="match status" value="1"/>
</dbReference>
<gene>
    <name evidence="20" type="ORF">LOD99_8293</name>
</gene>
<dbReference type="InterPro" id="IPR056527">
    <property type="entry name" value="WD40_RFWD3"/>
</dbReference>
<dbReference type="GO" id="GO:0036297">
    <property type="term" value="P:interstrand cross-link repair"/>
    <property type="evidence" value="ECO:0007669"/>
    <property type="project" value="InterPro"/>
</dbReference>
<reference evidence="20 21" key="1">
    <citation type="journal article" date="2023" name="BMC Biol.">
        <title>The compact genome of the sponge Oopsacas minuta (Hexactinellida) is lacking key metazoan core genes.</title>
        <authorList>
            <person name="Santini S."/>
            <person name="Schenkelaars Q."/>
            <person name="Jourda C."/>
            <person name="Duchesne M."/>
            <person name="Belahbib H."/>
            <person name="Rocher C."/>
            <person name="Selva M."/>
            <person name="Riesgo A."/>
            <person name="Vervoort M."/>
            <person name="Leys S.P."/>
            <person name="Kodjabachian L."/>
            <person name="Le Bivic A."/>
            <person name="Borchiellini C."/>
            <person name="Claverie J.M."/>
            <person name="Renard E."/>
        </authorList>
    </citation>
    <scope>NUCLEOTIDE SEQUENCE [LARGE SCALE GENOMIC DNA]</scope>
    <source>
        <strain evidence="20">SPO-2</strain>
    </source>
</reference>
<dbReference type="GO" id="GO:0016567">
    <property type="term" value="P:protein ubiquitination"/>
    <property type="evidence" value="ECO:0007669"/>
    <property type="project" value="InterPro"/>
</dbReference>
<feature type="domain" description="RING-type" evidence="19">
    <location>
        <begin position="85"/>
        <end position="133"/>
    </location>
</feature>
<evidence type="ECO:0000256" key="6">
    <source>
        <dbReference type="ARBA" id="ARBA00022574"/>
    </source>
</evidence>
<evidence type="ECO:0000256" key="14">
    <source>
        <dbReference type="ARBA" id="ARBA00023204"/>
    </source>
</evidence>
<evidence type="ECO:0000313" key="21">
    <source>
        <dbReference type="Proteomes" id="UP001165289"/>
    </source>
</evidence>
<protein>
    <recommendedName>
        <fullName evidence="4">RING-type E3 ubiquitin transferase</fullName>
        <ecNumber evidence="4">2.3.2.27</ecNumber>
    </recommendedName>
</protein>
<keyword evidence="12" id="KW-0833">Ubl conjugation pathway</keyword>
<evidence type="ECO:0000256" key="3">
    <source>
        <dbReference type="ARBA" id="ARBA00004906"/>
    </source>
</evidence>
<evidence type="ECO:0000256" key="11">
    <source>
        <dbReference type="ARBA" id="ARBA00022771"/>
    </source>
</evidence>
<organism evidence="20 21">
    <name type="scientific">Oopsacas minuta</name>
    <dbReference type="NCBI Taxonomy" id="111878"/>
    <lineage>
        <taxon>Eukaryota</taxon>
        <taxon>Metazoa</taxon>
        <taxon>Porifera</taxon>
        <taxon>Hexactinellida</taxon>
        <taxon>Hexasterophora</taxon>
        <taxon>Lyssacinosida</taxon>
        <taxon>Leucopsacidae</taxon>
        <taxon>Oopsacas</taxon>
    </lineage>
</organism>
<evidence type="ECO:0000256" key="1">
    <source>
        <dbReference type="ARBA" id="ARBA00000900"/>
    </source>
</evidence>
<evidence type="ECO:0000256" key="16">
    <source>
        <dbReference type="ARBA" id="ARBA00034306"/>
    </source>
</evidence>
<dbReference type="EMBL" id="JAKMXF010000334">
    <property type="protein sequence ID" value="KAI6647965.1"/>
    <property type="molecule type" value="Genomic_DNA"/>
</dbReference>
<comment type="subcellular location">
    <subcellularLocation>
        <location evidence="2">Cytoplasm</location>
    </subcellularLocation>
    <subcellularLocation>
        <location evidence="16">Nucleus</location>
        <location evidence="16">Nuclear body</location>
    </subcellularLocation>
</comment>
<dbReference type="SUPFAM" id="SSF50978">
    <property type="entry name" value="WD40 repeat-like"/>
    <property type="match status" value="1"/>
</dbReference>
<accession>A0AAV7JGT1</accession>
<dbReference type="InterPro" id="IPR015943">
    <property type="entry name" value="WD40/YVTN_repeat-like_dom_sf"/>
</dbReference>
<keyword evidence="14" id="KW-0234">DNA repair</keyword>
<evidence type="ECO:0000256" key="18">
    <source>
        <dbReference type="SAM" id="Coils"/>
    </source>
</evidence>
<dbReference type="InterPro" id="IPR027370">
    <property type="entry name" value="Znf-RING_euk"/>
</dbReference>
<dbReference type="Gene3D" id="3.30.40.10">
    <property type="entry name" value="Zinc/RING finger domain, C3HC4 (zinc finger)"/>
    <property type="match status" value="1"/>
</dbReference>
<dbReference type="AlphaFoldDB" id="A0AAV7JGT1"/>
<evidence type="ECO:0000256" key="15">
    <source>
        <dbReference type="ARBA" id="ARBA00023242"/>
    </source>
</evidence>
<keyword evidence="21" id="KW-1185">Reference proteome</keyword>
<dbReference type="EC" id="2.3.2.27" evidence="4"/>
<evidence type="ECO:0000256" key="17">
    <source>
        <dbReference type="PROSITE-ProRule" id="PRU00175"/>
    </source>
</evidence>
<keyword evidence="9" id="KW-0677">Repeat</keyword>
<keyword evidence="5" id="KW-0963">Cytoplasm</keyword>
<dbReference type="InterPro" id="IPR001841">
    <property type="entry name" value="Znf_RING"/>
</dbReference>
<keyword evidence="8" id="KW-0479">Metal-binding</keyword>